<evidence type="ECO:0000313" key="1">
    <source>
        <dbReference type="EMBL" id="CAJ31526.1"/>
    </source>
</evidence>
<dbReference type="GeneID" id="5797811"/>
<dbReference type="Proteomes" id="UP000001310">
    <property type="component" value="Segment"/>
</dbReference>
<sequence>MMTIKKTTFVRLCFWALSQARMSGIKVAPRIMLYFLDEVKASPRTKERLLLLIDELDTGKITPREFARRLFLEYPRPTRKGRVLSLKEFKRITSLGK</sequence>
<protein>
    <submittedName>
        <fullName evidence="1">Uncharacterized protein</fullName>
    </submittedName>
</protein>
<dbReference type="EMBL" id="AM087120">
    <property type="protein sequence ID" value="CAJ31526.1"/>
    <property type="molecule type" value="Genomic_DNA"/>
</dbReference>
<evidence type="ECO:0000313" key="2">
    <source>
        <dbReference type="Proteomes" id="UP000001310"/>
    </source>
</evidence>
<organism evidence="1 2">
    <name type="scientific">Betalipothrixvirus acidiani</name>
    <dbReference type="NCBI Taxonomy" id="346881"/>
    <lineage>
        <taxon>Viruses</taxon>
        <taxon>Adnaviria</taxon>
        <taxon>Zilligvirae</taxon>
        <taxon>Taleaviricota</taxon>
        <taxon>Tokiviricetes</taxon>
        <taxon>Ligamenvirales</taxon>
        <taxon>Lipothrixviridae</taxon>
        <taxon>Betalipothrixvirus</taxon>
    </lineage>
</organism>
<dbReference type="KEGG" id="vg:5797811"/>
<name>A7WKC5_9VIRU</name>
<proteinExistence type="predicted"/>
<dbReference type="OrthoDB" id="18754at10239"/>
<accession>A7WKC5</accession>
<keyword evidence="2" id="KW-1185">Reference proteome</keyword>
<reference evidence="2" key="1">
    <citation type="journal article" date="2008" name="J. Virol.">
        <title>Structure of the acidianus filamentous virus 3 and comparative genomics of related archaeal lipothrixviruses.</title>
        <authorList>
            <person name="Vestergaard G."/>
            <person name="Aramayo R."/>
            <person name="Basta T."/>
            <person name="Haring M."/>
            <person name="Peng X."/>
            <person name="Brugger K."/>
            <person name="Chen L."/>
            <person name="Rachel R."/>
            <person name="Boisset N."/>
            <person name="Garrett R.A."/>
            <person name="Prangishvili D."/>
        </authorList>
    </citation>
    <scope>NUCLEOTIDE SEQUENCE [LARGE SCALE GENOMIC DNA]</scope>
</reference>
<dbReference type="RefSeq" id="YP_001604378.1">
    <property type="nucleotide sequence ID" value="NC_010155.1"/>
</dbReference>